<dbReference type="SUPFAM" id="SSF55205">
    <property type="entry name" value="EPT/RTPC-like"/>
    <property type="match status" value="1"/>
</dbReference>
<dbReference type="InterPro" id="IPR013792">
    <property type="entry name" value="RNA3'P_cycl/enolpyr_Trfase_a/b"/>
</dbReference>
<dbReference type="GeneID" id="54303877"/>
<dbReference type="InterPro" id="IPR037136">
    <property type="entry name" value="RNA3'_phos_cyclase_dom_sf"/>
</dbReference>
<dbReference type="InterPro" id="IPR000228">
    <property type="entry name" value="RNA3'_term_phos_cyc"/>
</dbReference>
<dbReference type="PANTHER" id="PTHR11096:SF0">
    <property type="entry name" value="RNA 3'-TERMINAL PHOSPHATE CYCLASE"/>
    <property type="match status" value="1"/>
</dbReference>
<dbReference type="Gene3D" id="3.65.10.20">
    <property type="entry name" value="RNA 3'-terminal phosphate cyclase domain"/>
    <property type="match status" value="1"/>
</dbReference>
<dbReference type="AlphaFoldDB" id="A0A6A6B5Z3"/>
<organism evidence="2 3">
    <name type="scientific">Aplosporella prunicola CBS 121167</name>
    <dbReference type="NCBI Taxonomy" id="1176127"/>
    <lineage>
        <taxon>Eukaryota</taxon>
        <taxon>Fungi</taxon>
        <taxon>Dikarya</taxon>
        <taxon>Ascomycota</taxon>
        <taxon>Pezizomycotina</taxon>
        <taxon>Dothideomycetes</taxon>
        <taxon>Dothideomycetes incertae sedis</taxon>
        <taxon>Botryosphaeriales</taxon>
        <taxon>Aplosporellaceae</taxon>
        <taxon>Aplosporella</taxon>
    </lineage>
</organism>
<reference evidence="2" key="1">
    <citation type="journal article" date="2020" name="Stud. Mycol.">
        <title>101 Dothideomycetes genomes: a test case for predicting lifestyles and emergence of pathogens.</title>
        <authorList>
            <person name="Haridas S."/>
            <person name="Albert R."/>
            <person name="Binder M."/>
            <person name="Bloem J."/>
            <person name="Labutti K."/>
            <person name="Salamov A."/>
            <person name="Andreopoulos B."/>
            <person name="Baker S."/>
            <person name="Barry K."/>
            <person name="Bills G."/>
            <person name="Bluhm B."/>
            <person name="Cannon C."/>
            <person name="Castanera R."/>
            <person name="Culley D."/>
            <person name="Daum C."/>
            <person name="Ezra D."/>
            <person name="Gonzalez J."/>
            <person name="Henrissat B."/>
            <person name="Kuo A."/>
            <person name="Liang C."/>
            <person name="Lipzen A."/>
            <person name="Lutzoni F."/>
            <person name="Magnuson J."/>
            <person name="Mondo S."/>
            <person name="Nolan M."/>
            <person name="Ohm R."/>
            <person name="Pangilinan J."/>
            <person name="Park H.-J."/>
            <person name="Ramirez L."/>
            <person name="Alfaro M."/>
            <person name="Sun H."/>
            <person name="Tritt A."/>
            <person name="Yoshinaga Y."/>
            <person name="Zwiers L.-H."/>
            <person name="Turgeon B."/>
            <person name="Goodwin S."/>
            <person name="Spatafora J."/>
            <person name="Crous P."/>
            <person name="Grigoriev I."/>
        </authorList>
    </citation>
    <scope>NUCLEOTIDE SEQUENCE</scope>
    <source>
        <strain evidence="2">CBS 121167</strain>
    </source>
</reference>
<dbReference type="GO" id="GO:0003963">
    <property type="term" value="F:RNA-3'-phosphate cyclase activity"/>
    <property type="evidence" value="ECO:0007669"/>
    <property type="project" value="TreeGrafter"/>
</dbReference>
<sequence>MEHLVLLDGTTLEGGGQLLRMALGLAALTTRPIRITDIRGKRRGGSGLKLQHLAAVHWFENAAYAQTLGAEKGSRNLDFFPDTGPDSRAKAHMAEEVDIGSPGSIGLVFQAILPFIVFLGHTKSTEPFRVCIRGGTNVSLSPSLEYIQQVLLPTLLRIGLPPITVQLGDRCWAGPSQERGSVIFEITPLPLGMSLPAFTFRDRGDIESIKATILAPSSCYFQAEREIHEAIQTWFPALAKESLSIELSDSGKASHLYLLLVATSTKGYKIARDWLYNKKVVSLPRAITLLIRQVSSELAAEINHGGCVDEYMRDQLVIFQALSSGYSSVDGGKDNSGKNVVPSLHTQTAKWVAQRLLGVHFDEEGGCHGVGLAAGEQFSKRENSRGDTQK</sequence>
<dbReference type="RefSeq" id="XP_033394761.1">
    <property type="nucleotide sequence ID" value="XM_033546371.1"/>
</dbReference>
<dbReference type="EMBL" id="ML995494">
    <property type="protein sequence ID" value="KAF2139048.1"/>
    <property type="molecule type" value="Genomic_DNA"/>
</dbReference>
<dbReference type="OrthoDB" id="25029at2759"/>
<accession>A0A6A6B5Z3</accession>
<dbReference type="PANTHER" id="PTHR11096">
    <property type="entry name" value="RNA 3' TERMINAL PHOSPHATE CYCLASE"/>
    <property type="match status" value="1"/>
</dbReference>
<name>A0A6A6B5Z3_9PEZI</name>
<dbReference type="GO" id="GO:0005634">
    <property type="term" value="C:nucleus"/>
    <property type="evidence" value="ECO:0007669"/>
    <property type="project" value="TreeGrafter"/>
</dbReference>
<protein>
    <recommendedName>
        <fullName evidence="1">RNA 3'-terminal phosphate cyclase domain-containing protein</fullName>
    </recommendedName>
</protein>
<evidence type="ECO:0000313" key="2">
    <source>
        <dbReference type="EMBL" id="KAF2139048.1"/>
    </source>
</evidence>
<proteinExistence type="predicted"/>
<evidence type="ECO:0000313" key="3">
    <source>
        <dbReference type="Proteomes" id="UP000799438"/>
    </source>
</evidence>
<keyword evidence="3" id="KW-1185">Reference proteome</keyword>
<feature type="domain" description="RNA 3'-terminal phosphate cyclase" evidence="1">
    <location>
        <begin position="12"/>
        <end position="361"/>
    </location>
</feature>
<gene>
    <name evidence="2" type="ORF">K452DRAFT_360782</name>
</gene>
<dbReference type="InterPro" id="IPR023797">
    <property type="entry name" value="RNA3'_phos_cyclase_dom"/>
</dbReference>
<dbReference type="InterPro" id="IPR036553">
    <property type="entry name" value="RPTC_insert"/>
</dbReference>
<dbReference type="Pfam" id="PF01137">
    <property type="entry name" value="RTC"/>
    <property type="match status" value="1"/>
</dbReference>
<dbReference type="Proteomes" id="UP000799438">
    <property type="component" value="Unassembled WGS sequence"/>
</dbReference>
<dbReference type="Gene3D" id="3.30.360.20">
    <property type="entry name" value="RNA 3'-terminal phosphate cyclase, insert domain"/>
    <property type="match status" value="1"/>
</dbReference>
<evidence type="ECO:0000259" key="1">
    <source>
        <dbReference type="Pfam" id="PF01137"/>
    </source>
</evidence>
<dbReference type="GO" id="GO:0006396">
    <property type="term" value="P:RNA processing"/>
    <property type="evidence" value="ECO:0007669"/>
    <property type="project" value="InterPro"/>
</dbReference>